<comment type="caution">
    <text evidence="2">The sequence shown here is derived from an EMBL/GenBank/DDBJ whole genome shotgun (WGS) entry which is preliminary data.</text>
</comment>
<dbReference type="EMBL" id="BJWL01000442">
    <property type="protein sequence ID" value="GFS44904.1"/>
    <property type="molecule type" value="Genomic_DNA"/>
</dbReference>
<feature type="compositionally biased region" description="Acidic residues" evidence="1">
    <location>
        <begin position="119"/>
        <end position="140"/>
    </location>
</feature>
<gene>
    <name evidence="2" type="ORF">Acr_00g0092760</name>
</gene>
<proteinExistence type="predicted"/>
<evidence type="ECO:0000313" key="2">
    <source>
        <dbReference type="EMBL" id="GFS44904.1"/>
    </source>
</evidence>
<keyword evidence="3" id="KW-1185">Reference proteome</keyword>
<sequence>MSSSTSFSSTNDNEEEVLQLKSRVVRLILLHDKRKEPATSDNHLGSYEVSIIRAQNDQKEGLKPGIQVEGWIACLIELGISTDHLTWVKAALEVELPDFPNPYSLFILLCFNEEEYMNQPAEEDEAVASEVDPASDDDGPGDVAAVKTKGDGGSEHEGRTGVPIWTFPPTC</sequence>
<name>A0A7J0DXP1_9ERIC</name>
<feature type="compositionally biased region" description="Basic and acidic residues" evidence="1">
    <location>
        <begin position="148"/>
        <end position="159"/>
    </location>
</feature>
<dbReference type="AlphaFoldDB" id="A0A7J0DXP1"/>
<dbReference type="Proteomes" id="UP000585474">
    <property type="component" value="Unassembled WGS sequence"/>
</dbReference>
<feature type="region of interest" description="Disordered" evidence="1">
    <location>
        <begin position="119"/>
        <end position="171"/>
    </location>
</feature>
<evidence type="ECO:0000313" key="3">
    <source>
        <dbReference type="Proteomes" id="UP000585474"/>
    </source>
</evidence>
<evidence type="ECO:0000256" key="1">
    <source>
        <dbReference type="SAM" id="MobiDB-lite"/>
    </source>
</evidence>
<organism evidence="2 3">
    <name type="scientific">Actinidia rufa</name>
    <dbReference type="NCBI Taxonomy" id="165716"/>
    <lineage>
        <taxon>Eukaryota</taxon>
        <taxon>Viridiplantae</taxon>
        <taxon>Streptophyta</taxon>
        <taxon>Embryophyta</taxon>
        <taxon>Tracheophyta</taxon>
        <taxon>Spermatophyta</taxon>
        <taxon>Magnoliopsida</taxon>
        <taxon>eudicotyledons</taxon>
        <taxon>Gunneridae</taxon>
        <taxon>Pentapetalae</taxon>
        <taxon>asterids</taxon>
        <taxon>Ericales</taxon>
        <taxon>Actinidiaceae</taxon>
        <taxon>Actinidia</taxon>
    </lineage>
</organism>
<reference evidence="3" key="1">
    <citation type="submission" date="2019-07" db="EMBL/GenBank/DDBJ databases">
        <title>De Novo Assembly of kiwifruit Actinidia rufa.</title>
        <authorList>
            <person name="Sugita-Konishi S."/>
            <person name="Sato K."/>
            <person name="Mori E."/>
            <person name="Abe Y."/>
            <person name="Kisaki G."/>
            <person name="Hamano K."/>
            <person name="Suezawa K."/>
            <person name="Otani M."/>
            <person name="Fukuda T."/>
            <person name="Manabe T."/>
            <person name="Gomi K."/>
            <person name="Tabuchi M."/>
            <person name="Akimitsu K."/>
            <person name="Kataoka I."/>
        </authorList>
    </citation>
    <scope>NUCLEOTIDE SEQUENCE [LARGE SCALE GENOMIC DNA]</scope>
    <source>
        <strain evidence="3">cv. Fuchu</strain>
    </source>
</reference>
<protein>
    <submittedName>
        <fullName evidence="2">Uncharacterized protein</fullName>
    </submittedName>
</protein>
<accession>A0A7J0DXP1</accession>